<name>A0A6G1ZCL8_9BACT</name>
<reference evidence="3" key="1">
    <citation type="journal article" date="2019" name="Nat. Med.">
        <title>A library of human gut bacterial isolates paired with longitudinal multiomics data enables mechanistic microbiome research.</title>
        <authorList>
            <person name="Poyet M."/>
            <person name="Groussin M."/>
            <person name="Gibbons S.M."/>
            <person name="Avila-Pacheco J."/>
            <person name="Jiang X."/>
            <person name="Kearney S.M."/>
            <person name="Perrotta A.R."/>
            <person name="Berdy B."/>
            <person name="Zhao S."/>
            <person name="Lieberman T.D."/>
            <person name="Swanson P.K."/>
            <person name="Smith M."/>
            <person name="Roesemann S."/>
            <person name="Alexander J.E."/>
            <person name="Rich S.A."/>
            <person name="Livny J."/>
            <person name="Vlamakis H."/>
            <person name="Clish C."/>
            <person name="Bullock K."/>
            <person name="Deik A."/>
            <person name="Scott J."/>
            <person name="Pierce K.A."/>
            <person name="Xavier R.J."/>
            <person name="Alm E.J."/>
        </authorList>
    </citation>
    <scope>NUCLEOTIDE SEQUENCE</scope>
    <source>
        <strain evidence="3">BIOML-A4</strain>
    </source>
</reference>
<feature type="domain" description="DUF6383" evidence="2">
    <location>
        <begin position="987"/>
        <end position="1059"/>
    </location>
</feature>
<protein>
    <recommendedName>
        <fullName evidence="2">DUF6383 domain-containing protein</fullName>
    </recommendedName>
</protein>
<organism evidence="3">
    <name type="scientific">Parabacteroides goldsteinii</name>
    <dbReference type="NCBI Taxonomy" id="328812"/>
    <lineage>
        <taxon>Bacteria</taxon>
        <taxon>Pseudomonadati</taxon>
        <taxon>Bacteroidota</taxon>
        <taxon>Bacteroidia</taxon>
        <taxon>Bacteroidales</taxon>
        <taxon>Tannerellaceae</taxon>
        <taxon>Parabacteroides</taxon>
    </lineage>
</organism>
<evidence type="ECO:0000259" key="2">
    <source>
        <dbReference type="Pfam" id="PF19910"/>
    </source>
</evidence>
<feature type="signal peptide" evidence="1">
    <location>
        <begin position="1"/>
        <end position="22"/>
    </location>
</feature>
<dbReference type="AlphaFoldDB" id="A0A6G1ZCL8"/>
<gene>
    <name evidence="3" type="ORF">GKE01_09080</name>
</gene>
<comment type="caution">
    <text evidence="3">The sequence shown here is derived from an EMBL/GenBank/DDBJ whole genome shotgun (WGS) entry which is preliminary data.</text>
</comment>
<dbReference type="InterPro" id="IPR045963">
    <property type="entry name" value="DUF6383"/>
</dbReference>
<dbReference type="EMBL" id="WKLP01000011">
    <property type="protein sequence ID" value="MRY11620.1"/>
    <property type="molecule type" value="Genomic_DNA"/>
</dbReference>
<evidence type="ECO:0000313" key="3">
    <source>
        <dbReference type="EMBL" id="MRY11620.1"/>
    </source>
</evidence>
<proteinExistence type="predicted"/>
<sequence>MNKKFSTFLAGVALLGAMSANAGTPVDGIDTSKGYLYQLNAAKADGSSAGVLAMDKDGKLTVTTSTASADLASTLWCVDVVEQGLGKAPIFEFTNKLTGRRLDVAYAQTSLEGLKGDGAEESAQITVGGEIHGWAFSSQYKEGMNAATLYSYFKADSVIGFALSGSNVVVKKYAAKDAAADAQAGAKLTKFELQTANAVILDAKEINTILGTLDNETTGVKLTFTPDEMGEKLPVPNPFTNAKFFAETAETNYVYVKNAAKDGKYLLVDTAYTNSNGSKFLAFNWATTTTTKIAESKLADQYKFAFTYYPSIDSLIIQVKSVYKKTDDQTWWSETVAAGNPSVAVLDDLSALETPSRQNAEKNFVTVQDLIKGKVRIITIADKKESDINLGYGGCVPSENYTSKDNDLYVIKNAEGKYLAVPLYGDSVAQWVTLDKNMDPWHMPAYQWVVEKRYTTNELKETSPITITNREFEKISYPSVQLYIKGESTLASGLTVVPSDFVADPANVKANPYVGYRFLDKDSMTVTTYKLRYLHEFASDKYMGISDNAKDSVLYVGAKSSFILKGLSDKGVAYGYTTKNVAGMKQLERKAYTLNLKSSDKYIVSDVENRYAVSAHKEKVAVFYMKENNDKSGVHYFALIDTASYDNVAPDSLRKVGVDDNNVYLKAQNMTETRTSAFSVEIDDAPLYRRFNNAALGENDVVDSLRFYENIRHEYLMDETNKELQNEGVAYLGIWTADKAKAGLSFRIDTAWVKRGLGYIKPQYLISVSRKDQVADKGTPCNEPGGHKDAQGNPTDEWGCVHAKPGKAGFNYGRYLVSFADSVAYVGKDKPYTDVKGGYTRVGFVPAIQTGDSLIVLVNGFENMKPEDLNVDDVVKAYKAAKIDGKYINDLRGDNHKNYTWSFRYTNPDEANVTVEGLNSFLIESAAYEKRDGKLVSIAPEKAAWIKMQNGCIVLTDEKSEFNNAKTGGDGALIFNVENIENDEMATDTEDITTSAVTVIAGNGDITIKGAANKTVTISNVLGQTIASTVLSSDEATISAPAGIVVVAVEGEAAVKAIVK</sequence>
<feature type="chain" id="PRO_5026319239" description="DUF6383 domain-containing protein" evidence="1">
    <location>
        <begin position="23"/>
        <end position="1060"/>
    </location>
</feature>
<keyword evidence="1" id="KW-0732">Signal</keyword>
<dbReference type="Pfam" id="PF19910">
    <property type="entry name" value="DUF6383"/>
    <property type="match status" value="1"/>
</dbReference>
<accession>A0A6G1ZCL8</accession>
<evidence type="ECO:0000256" key="1">
    <source>
        <dbReference type="SAM" id="SignalP"/>
    </source>
</evidence>
<dbReference type="RefSeq" id="WP_154278217.1">
    <property type="nucleotide sequence ID" value="NZ_JBDMPS010000002.1"/>
</dbReference>